<feature type="region of interest" description="Disordered" evidence="1">
    <location>
        <begin position="26"/>
        <end position="55"/>
    </location>
</feature>
<dbReference type="RefSeq" id="WP_141723107.1">
    <property type="nucleotide sequence ID" value="NZ_FMCU01000007.1"/>
</dbReference>
<keyword evidence="4" id="KW-1185">Reference proteome</keyword>
<organism evidence="3 4">
    <name type="scientific">Micromonospora matsumotoense</name>
    <dbReference type="NCBI Taxonomy" id="121616"/>
    <lineage>
        <taxon>Bacteria</taxon>
        <taxon>Bacillati</taxon>
        <taxon>Actinomycetota</taxon>
        <taxon>Actinomycetes</taxon>
        <taxon>Micromonosporales</taxon>
        <taxon>Micromonosporaceae</taxon>
        <taxon>Micromonospora</taxon>
    </lineage>
</organism>
<evidence type="ECO:0000313" key="4">
    <source>
        <dbReference type="Proteomes" id="UP000198797"/>
    </source>
</evidence>
<evidence type="ECO:0000256" key="1">
    <source>
        <dbReference type="SAM" id="MobiDB-lite"/>
    </source>
</evidence>
<sequence>MTRRPTVWMWLLSLLAAVLLAPTPASAAPVGTERDARDRATTRSAAQQASWSTGPVAAGATQGWVWNNANPLHAVYQVGFSPTGANSTTPCEFEVTRSWYSRQPSGERRFHFVVRNSGTTNCGATVLLSWLTPTHDWSTGTLAPGATGNYGWVEQIAPTVSYLLGLTPTGATATAACQLEITRSWYRQEPDGVRKFYFVLRNVGTIACSGQFQLAQAGPSASWSTGTLAVGASASWTWNNANPLSTVYLSGLSPTGAGGGTACQLEVTRSRYVQRINPDGTSQRQYLLTVGNVGQLPCAGTVLLGSLTP</sequence>
<evidence type="ECO:0000256" key="2">
    <source>
        <dbReference type="SAM" id="SignalP"/>
    </source>
</evidence>
<dbReference type="AlphaFoldDB" id="A0A1C4YSM8"/>
<name>A0A1C4YSM8_9ACTN</name>
<reference evidence="4" key="1">
    <citation type="submission" date="2016-06" db="EMBL/GenBank/DDBJ databases">
        <authorList>
            <person name="Varghese N."/>
            <person name="Submissions Spin"/>
        </authorList>
    </citation>
    <scope>NUCLEOTIDE SEQUENCE [LARGE SCALE GENOMIC DNA]</scope>
    <source>
        <strain evidence="4">DSM 44100</strain>
    </source>
</reference>
<dbReference type="OrthoDB" id="3366826at2"/>
<proteinExistence type="predicted"/>
<dbReference type="Proteomes" id="UP000198797">
    <property type="component" value="Unassembled WGS sequence"/>
</dbReference>
<evidence type="ECO:0000313" key="3">
    <source>
        <dbReference type="EMBL" id="SCF23755.1"/>
    </source>
</evidence>
<feature type="chain" id="PRO_5008709478" evidence="2">
    <location>
        <begin position="28"/>
        <end position="309"/>
    </location>
</feature>
<feature type="compositionally biased region" description="Basic and acidic residues" evidence="1">
    <location>
        <begin position="32"/>
        <end position="41"/>
    </location>
</feature>
<protein>
    <submittedName>
        <fullName evidence="3">Uncharacterized protein</fullName>
    </submittedName>
</protein>
<keyword evidence="2" id="KW-0732">Signal</keyword>
<accession>A0A1C4YSM8</accession>
<feature type="signal peptide" evidence="2">
    <location>
        <begin position="1"/>
        <end position="27"/>
    </location>
</feature>
<gene>
    <name evidence="3" type="ORF">GA0070216_107118</name>
</gene>
<dbReference type="EMBL" id="FMCU01000007">
    <property type="protein sequence ID" value="SCF23755.1"/>
    <property type="molecule type" value="Genomic_DNA"/>
</dbReference>